<dbReference type="EMBL" id="SNXE01000003">
    <property type="protein sequence ID" value="TDP11393.1"/>
    <property type="molecule type" value="Genomic_DNA"/>
</dbReference>
<accession>A0A4V3CJY0</accession>
<dbReference type="Pfam" id="PF07606">
    <property type="entry name" value="DUF1569"/>
    <property type="match status" value="1"/>
</dbReference>
<evidence type="ECO:0000313" key="1">
    <source>
        <dbReference type="EMBL" id="TDP11393.1"/>
    </source>
</evidence>
<sequence length="185" mass="20512">MTTSRPHRWPRRRLLLAAVGAPALLSACQGTLVDERFARWDSAREAVLALMQGQQQLQHPAWNLPQLLQHLAQSIEFSLQGYPQARSAVFRHTVGRAAFGVFDARGQMSHDLAEPIPGAPALQADLSLRDAVQRLLDAMQAFAAHRGLLAPHFAYGVLSKAEYQRAHLMHLANHWSQMQSTQAVA</sequence>
<dbReference type="AlphaFoldDB" id="A0A4V3CJY0"/>
<organism evidence="1 2">
    <name type="scientific">Roseateles asaccharophilus</name>
    <dbReference type="NCBI Taxonomy" id="582607"/>
    <lineage>
        <taxon>Bacteria</taxon>
        <taxon>Pseudomonadati</taxon>
        <taxon>Pseudomonadota</taxon>
        <taxon>Betaproteobacteria</taxon>
        <taxon>Burkholderiales</taxon>
        <taxon>Sphaerotilaceae</taxon>
        <taxon>Roseateles</taxon>
    </lineage>
</organism>
<reference evidence="1 2" key="1">
    <citation type="submission" date="2019-03" db="EMBL/GenBank/DDBJ databases">
        <title>Genomic Encyclopedia of Type Strains, Phase IV (KMG-IV): sequencing the most valuable type-strain genomes for metagenomic binning, comparative biology and taxonomic classification.</title>
        <authorList>
            <person name="Goeker M."/>
        </authorList>
    </citation>
    <scope>NUCLEOTIDE SEQUENCE [LARGE SCALE GENOMIC DNA]</scope>
    <source>
        <strain evidence="1 2">DSM 25082</strain>
    </source>
</reference>
<dbReference type="InterPro" id="IPR011463">
    <property type="entry name" value="DUF1569"/>
</dbReference>
<keyword evidence="2" id="KW-1185">Reference proteome</keyword>
<comment type="caution">
    <text evidence="1">The sequence shown here is derived from an EMBL/GenBank/DDBJ whole genome shotgun (WGS) entry which is preliminary data.</text>
</comment>
<name>A0A4V3CJY0_9BURK</name>
<dbReference type="RefSeq" id="WP_133603291.1">
    <property type="nucleotide sequence ID" value="NZ_JAUFPJ010000006.1"/>
</dbReference>
<proteinExistence type="predicted"/>
<evidence type="ECO:0000313" key="2">
    <source>
        <dbReference type="Proteomes" id="UP000295357"/>
    </source>
</evidence>
<gene>
    <name evidence="1" type="ORF">DFR39_103320</name>
</gene>
<dbReference type="PROSITE" id="PS51257">
    <property type="entry name" value="PROKAR_LIPOPROTEIN"/>
    <property type="match status" value="1"/>
</dbReference>
<dbReference type="OrthoDB" id="336237at2"/>
<dbReference type="Proteomes" id="UP000295357">
    <property type="component" value="Unassembled WGS sequence"/>
</dbReference>
<protein>
    <submittedName>
        <fullName evidence="1">Uncharacterized protein DUF1569</fullName>
    </submittedName>
</protein>